<dbReference type="EMBL" id="KI913161">
    <property type="protein sequence ID" value="ETV71259.1"/>
    <property type="molecule type" value="Genomic_DNA"/>
</dbReference>
<accession>W4FWT6</accession>
<protein>
    <submittedName>
        <fullName evidence="2">Uncharacterized protein</fullName>
    </submittedName>
</protein>
<reference evidence="2" key="1">
    <citation type="submission" date="2013-12" db="EMBL/GenBank/DDBJ databases">
        <title>The Genome Sequence of Aphanomyces astaci APO3.</title>
        <authorList>
            <consortium name="The Broad Institute Genomics Platform"/>
            <person name="Russ C."/>
            <person name="Tyler B."/>
            <person name="van West P."/>
            <person name="Dieguez-Uribeondo J."/>
            <person name="Young S.K."/>
            <person name="Zeng Q."/>
            <person name="Gargeya S."/>
            <person name="Fitzgerald M."/>
            <person name="Abouelleil A."/>
            <person name="Alvarado L."/>
            <person name="Chapman S.B."/>
            <person name="Gainer-Dewar J."/>
            <person name="Goldberg J."/>
            <person name="Griggs A."/>
            <person name="Gujja S."/>
            <person name="Hansen M."/>
            <person name="Howarth C."/>
            <person name="Imamovic A."/>
            <person name="Ireland A."/>
            <person name="Larimer J."/>
            <person name="McCowan C."/>
            <person name="Murphy C."/>
            <person name="Pearson M."/>
            <person name="Poon T.W."/>
            <person name="Priest M."/>
            <person name="Roberts A."/>
            <person name="Saif S."/>
            <person name="Shea T."/>
            <person name="Sykes S."/>
            <person name="Wortman J."/>
            <person name="Nusbaum C."/>
            <person name="Birren B."/>
        </authorList>
    </citation>
    <scope>NUCLEOTIDE SEQUENCE [LARGE SCALE GENOMIC DNA]</scope>
    <source>
        <strain evidence="2">APO3</strain>
    </source>
</reference>
<dbReference type="VEuPathDB" id="FungiDB:H257_13397"/>
<dbReference type="AlphaFoldDB" id="W4FWT6"/>
<evidence type="ECO:0000256" key="1">
    <source>
        <dbReference type="SAM" id="MobiDB-lite"/>
    </source>
</evidence>
<dbReference type="GeneID" id="20815393"/>
<feature type="region of interest" description="Disordered" evidence="1">
    <location>
        <begin position="60"/>
        <end position="123"/>
    </location>
</feature>
<proteinExistence type="predicted"/>
<dbReference type="RefSeq" id="XP_009839199.1">
    <property type="nucleotide sequence ID" value="XM_009840897.1"/>
</dbReference>
<organism evidence="2">
    <name type="scientific">Aphanomyces astaci</name>
    <name type="common">Crayfish plague agent</name>
    <dbReference type="NCBI Taxonomy" id="112090"/>
    <lineage>
        <taxon>Eukaryota</taxon>
        <taxon>Sar</taxon>
        <taxon>Stramenopiles</taxon>
        <taxon>Oomycota</taxon>
        <taxon>Saprolegniomycetes</taxon>
        <taxon>Saprolegniales</taxon>
        <taxon>Verrucalvaceae</taxon>
        <taxon>Aphanomyces</taxon>
    </lineage>
</organism>
<name>W4FWT6_APHAT</name>
<gene>
    <name evidence="2" type="ORF">H257_13397</name>
</gene>
<sequence length="123" mass="12919">MAETDAPGSSTTALAVGRRVTLMQNAESHDRTGPEFLAAAGTGQAVMEVDAGEITTAIPVENPDTSVSHDPLTKESRLSRHQAAGSGVASKPPWDQETHGYAHNNNQDYDAAITRDFGSSKSP</sequence>
<evidence type="ECO:0000313" key="2">
    <source>
        <dbReference type="EMBL" id="ETV71259.1"/>
    </source>
</evidence>